<feature type="transmembrane region" description="Helical" evidence="4">
    <location>
        <begin position="271"/>
        <end position="291"/>
    </location>
</feature>
<name>A0A1I6HZX3_9GAMM</name>
<feature type="transmembrane region" description="Helical" evidence="4">
    <location>
        <begin position="298"/>
        <end position="317"/>
    </location>
</feature>
<feature type="transmembrane region" description="Helical" evidence="4">
    <location>
        <begin position="362"/>
        <end position="381"/>
    </location>
</feature>
<evidence type="ECO:0000313" key="5">
    <source>
        <dbReference type="EMBL" id="SFR60001.1"/>
    </source>
</evidence>
<dbReference type="Proteomes" id="UP000198644">
    <property type="component" value="Unassembled WGS sequence"/>
</dbReference>
<reference evidence="6" key="1">
    <citation type="submission" date="2016-10" db="EMBL/GenBank/DDBJ databases">
        <authorList>
            <person name="Varghese N."/>
            <person name="Submissions S."/>
        </authorList>
    </citation>
    <scope>NUCLEOTIDE SEQUENCE [LARGE SCALE GENOMIC DNA]</scope>
    <source>
        <strain evidence="6">CGMCC 1.9167</strain>
    </source>
</reference>
<dbReference type="SUPFAM" id="SSF103473">
    <property type="entry name" value="MFS general substrate transporter"/>
    <property type="match status" value="1"/>
</dbReference>
<keyword evidence="3 4" id="KW-0472">Membrane</keyword>
<dbReference type="EMBL" id="FOYW01000001">
    <property type="protein sequence ID" value="SFR60001.1"/>
    <property type="molecule type" value="Genomic_DNA"/>
</dbReference>
<feature type="transmembrane region" description="Helical" evidence="4">
    <location>
        <begin position="208"/>
        <end position="232"/>
    </location>
</feature>
<dbReference type="PANTHER" id="PTHR23546:SF1">
    <property type="entry name" value="MEMBRANE PROTEIN"/>
    <property type="match status" value="1"/>
</dbReference>
<evidence type="ECO:0000256" key="1">
    <source>
        <dbReference type="ARBA" id="ARBA00022692"/>
    </source>
</evidence>
<dbReference type="Pfam" id="PF07690">
    <property type="entry name" value="MFS_1"/>
    <property type="match status" value="1"/>
</dbReference>
<dbReference type="GO" id="GO:0022857">
    <property type="term" value="F:transmembrane transporter activity"/>
    <property type="evidence" value="ECO:0007669"/>
    <property type="project" value="InterPro"/>
</dbReference>
<feature type="transmembrane region" description="Helical" evidence="4">
    <location>
        <begin position="38"/>
        <end position="57"/>
    </location>
</feature>
<dbReference type="PANTHER" id="PTHR23546">
    <property type="entry name" value="TRANSPORT PROTEIN"/>
    <property type="match status" value="1"/>
</dbReference>
<keyword evidence="1 4" id="KW-0812">Transmembrane</keyword>
<evidence type="ECO:0000313" key="6">
    <source>
        <dbReference type="Proteomes" id="UP000198644"/>
    </source>
</evidence>
<evidence type="ECO:0000256" key="3">
    <source>
        <dbReference type="ARBA" id="ARBA00023136"/>
    </source>
</evidence>
<keyword evidence="2 4" id="KW-1133">Transmembrane helix</keyword>
<dbReference type="InterPro" id="IPR036259">
    <property type="entry name" value="MFS_trans_sf"/>
</dbReference>
<dbReference type="InterPro" id="IPR011701">
    <property type="entry name" value="MFS"/>
</dbReference>
<feature type="transmembrane region" description="Helical" evidence="4">
    <location>
        <begin position="148"/>
        <end position="176"/>
    </location>
</feature>
<organism evidence="5 6">
    <name type="scientific">Marinobacter daqiaonensis</name>
    <dbReference type="NCBI Taxonomy" id="650891"/>
    <lineage>
        <taxon>Bacteria</taxon>
        <taxon>Pseudomonadati</taxon>
        <taxon>Pseudomonadota</taxon>
        <taxon>Gammaproteobacteria</taxon>
        <taxon>Pseudomonadales</taxon>
        <taxon>Marinobacteraceae</taxon>
        <taxon>Marinobacter</taxon>
    </lineage>
</organism>
<evidence type="ECO:0000256" key="4">
    <source>
        <dbReference type="SAM" id="Phobius"/>
    </source>
</evidence>
<protein>
    <submittedName>
        <fullName evidence="5">Predicted arabinose efflux permease, MFS family</fullName>
    </submittedName>
</protein>
<dbReference type="STRING" id="650891.SAMN05216203_1690"/>
<proteinExistence type="predicted"/>
<feature type="transmembrane region" description="Helical" evidence="4">
    <location>
        <begin position="244"/>
        <end position="265"/>
    </location>
</feature>
<accession>A0A1I6HZX3</accession>
<dbReference type="AlphaFoldDB" id="A0A1I6HZX3"/>
<keyword evidence="6" id="KW-1185">Reference proteome</keyword>
<evidence type="ECO:0000256" key="2">
    <source>
        <dbReference type="ARBA" id="ARBA00022989"/>
    </source>
</evidence>
<dbReference type="Gene3D" id="1.20.1250.20">
    <property type="entry name" value="MFS general substrate transporter like domains"/>
    <property type="match status" value="2"/>
</dbReference>
<gene>
    <name evidence="5" type="ORF">SAMN05216203_1690</name>
</gene>
<sequence length="406" mass="42171">MTRGMDAWGPVLTMGLLQAALTTSLPWLIETSGLSAGYWAVIMAAGMVPVMAGAPVWGRFVERNGSYWVLRHTMALVLTGYFLLLGAILWAPSAGWLIGIALLARLFHGVGAGGVFPAAQTLALSGAVPAQWSFRLARLQAATHSGRLLGPVGMAAAALVTVLGGLVAMGLVGLALSALHLLPQGSGRTASGRTPGLSPEIPLWREAWPVYTLALVLTAFVGVLQFVLGPWIRHILGIGADQATALTGLVLATASVSGVVSGLVVHRWVSGIVPLSALWFCLLLGGGLGLATAASPAGILAGVVLFSAGVAVLTPWYGMVLRARWPQAHGLVAGRLTSIHTWGYAVGTLAGGGLLEWRPENATTVLPLLAPVLLALIPFVWRRGLLEPARLRPGEAGQEKVARQPS</sequence>